<evidence type="ECO:0000256" key="1">
    <source>
        <dbReference type="SAM" id="MobiDB-lite"/>
    </source>
</evidence>
<feature type="region of interest" description="Disordered" evidence="1">
    <location>
        <begin position="72"/>
        <end position="140"/>
    </location>
</feature>
<feature type="compositionally biased region" description="Pro residues" evidence="1">
    <location>
        <begin position="95"/>
        <end position="106"/>
    </location>
</feature>
<dbReference type="AlphaFoldDB" id="A0A8B7QGZ7"/>
<accession>A0A8B7QGZ7</accession>
<evidence type="ECO:0000313" key="2">
    <source>
        <dbReference type="Proteomes" id="UP000694851"/>
    </source>
</evidence>
<keyword evidence="2" id="KW-1185">Reference proteome</keyword>
<protein>
    <submittedName>
        <fullName evidence="3">Proline-rich receptor-like protein kinase PERK2</fullName>
    </submittedName>
</protein>
<evidence type="ECO:0000313" key="3">
    <source>
        <dbReference type="RefSeq" id="XP_019486938.1"/>
    </source>
</evidence>
<name>A0A8B7QGZ7_HIPAR</name>
<sequence length="172" mass="17728">MPALAGGAAPGRVSRRAGPAECCAAVPAAVFIPSGSLLPEEPPALSPPPPARRPRGFVYGLCLFSEAPAAPAPPAVAQPRAGGNLKPRGEAGAPAAPPRLSPPRSLPAPRRRSCHRRESKARRSGSRVPSSRSSGAGENANFMIASPSCLRGIPAPCPTRSRQLFSNYLLCE</sequence>
<gene>
    <name evidence="3" type="primary">LOC109375878</name>
</gene>
<reference evidence="3" key="1">
    <citation type="submission" date="2025-08" db="UniProtKB">
        <authorList>
            <consortium name="RefSeq"/>
        </authorList>
    </citation>
    <scope>IDENTIFICATION</scope>
    <source>
        <tissue evidence="3">Muscle</tissue>
    </source>
</reference>
<organism evidence="2 3">
    <name type="scientific">Hipposideros armiger</name>
    <name type="common">Great Himalayan leaf-nosed bat</name>
    <dbReference type="NCBI Taxonomy" id="186990"/>
    <lineage>
        <taxon>Eukaryota</taxon>
        <taxon>Metazoa</taxon>
        <taxon>Chordata</taxon>
        <taxon>Craniata</taxon>
        <taxon>Vertebrata</taxon>
        <taxon>Euteleostomi</taxon>
        <taxon>Mammalia</taxon>
        <taxon>Eutheria</taxon>
        <taxon>Laurasiatheria</taxon>
        <taxon>Chiroptera</taxon>
        <taxon>Yinpterochiroptera</taxon>
        <taxon>Rhinolophoidea</taxon>
        <taxon>Hipposideridae</taxon>
        <taxon>Hipposideros</taxon>
    </lineage>
</organism>
<proteinExistence type="predicted"/>
<feature type="compositionally biased region" description="Basic residues" evidence="1">
    <location>
        <begin position="109"/>
        <end position="125"/>
    </location>
</feature>
<dbReference type="KEGG" id="hai:109375878"/>
<dbReference type="RefSeq" id="XP_019486938.1">
    <property type="nucleotide sequence ID" value="XM_019631393.1"/>
</dbReference>
<dbReference type="GeneID" id="109375878"/>
<dbReference type="Proteomes" id="UP000694851">
    <property type="component" value="Unplaced"/>
</dbReference>